<dbReference type="EMBL" id="HBIB01000648">
    <property type="protein sequence ID" value="CAE0238288.1"/>
    <property type="molecule type" value="Transcribed_RNA"/>
</dbReference>
<proteinExistence type="predicted"/>
<name>A0A7S3CV38_9EUKA</name>
<sequence length="197" mass="22872">MSSVHTMDVPTRAERKQIKDKTTLEKARLAQRKECYQRYEDIGNPVEPTSQSVGYMSDANRFHTDTAGEQKRLREVERSRASEKHTHMRDQRAHREDERWKTMEKIDKKEEARLTAHLDDKRKRNAPSVAYNPLTLQYNDGKDGMRQKYDDDVMRYRAGVRTHNLSTKASSTGFNPVTHEPVKTFDAPNRPAKPSGI</sequence>
<dbReference type="AlphaFoldDB" id="A0A7S3CV38"/>
<feature type="region of interest" description="Disordered" evidence="1">
    <location>
        <begin position="64"/>
        <end position="145"/>
    </location>
</feature>
<feature type="compositionally biased region" description="Polar residues" evidence="1">
    <location>
        <begin position="164"/>
        <end position="175"/>
    </location>
</feature>
<evidence type="ECO:0000313" key="2">
    <source>
        <dbReference type="EMBL" id="CAE0238288.1"/>
    </source>
</evidence>
<feature type="compositionally biased region" description="Basic and acidic residues" evidence="1">
    <location>
        <begin position="64"/>
        <end position="122"/>
    </location>
</feature>
<protein>
    <submittedName>
        <fullName evidence="2">Uncharacterized protein</fullName>
    </submittedName>
</protein>
<organism evidence="2">
    <name type="scientific">Palpitomonas bilix</name>
    <dbReference type="NCBI Taxonomy" id="652834"/>
    <lineage>
        <taxon>Eukaryota</taxon>
        <taxon>Eukaryota incertae sedis</taxon>
    </lineage>
</organism>
<accession>A0A7S3CV38</accession>
<reference evidence="2" key="1">
    <citation type="submission" date="2021-01" db="EMBL/GenBank/DDBJ databases">
        <authorList>
            <person name="Corre E."/>
            <person name="Pelletier E."/>
            <person name="Niang G."/>
            <person name="Scheremetjew M."/>
            <person name="Finn R."/>
            <person name="Kale V."/>
            <person name="Holt S."/>
            <person name="Cochrane G."/>
            <person name="Meng A."/>
            <person name="Brown T."/>
            <person name="Cohen L."/>
        </authorList>
    </citation>
    <scope>NUCLEOTIDE SEQUENCE</scope>
    <source>
        <strain evidence="2">NIES-2562</strain>
    </source>
</reference>
<feature type="region of interest" description="Disordered" evidence="1">
    <location>
        <begin position="1"/>
        <end position="25"/>
    </location>
</feature>
<gene>
    <name evidence="2" type="ORF">PBIL07802_LOCUS429</name>
</gene>
<feature type="region of interest" description="Disordered" evidence="1">
    <location>
        <begin position="164"/>
        <end position="197"/>
    </location>
</feature>
<evidence type="ECO:0000256" key="1">
    <source>
        <dbReference type="SAM" id="MobiDB-lite"/>
    </source>
</evidence>
<feature type="compositionally biased region" description="Basic and acidic residues" evidence="1">
    <location>
        <begin position="11"/>
        <end position="25"/>
    </location>
</feature>